<dbReference type="CDD" id="cd09645">
    <property type="entry name" value="Cas5_I-E"/>
    <property type="match status" value="1"/>
</dbReference>
<organism evidence="2 3">
    <name type="scientific">Psychrosphaera algicola</name>
    <dbReference type="NCBI Taxonomy" id="3023714"/>
    <lineage>
        <taxon>Bacteria</taxon>
        <taxon>Pseudomonadati</taxon>
        <taxon>Pseudomonadota</taxon>
        <taxon>Gammaproteobacteria</taxon>
        <taxon>Alteromonadales</taxon>
        <taxon>Pseudoalteromonadaceae</taxon>
        <taxon>Psychrosphaera</taxon>
    </lineage>
</organism>
<dbReference type="NCBIfam" id="TIGR01868">
    <property type="entry name" value="casD_Cas5e"/>
    <property type="match status" value="1"/>
</dbReference>
<sequence>MKEYLVFRLYGPLASWGQAAVGGDRPTGLQPTRSAILGLLGAALGIKREQAEQLQALQASVNIAVKQTVPTSLIRDYHTTQVPSHSNKVVYRTRKSELSADKLNTILSSRDYRCDGVWIISVYLTPDAIYTLEQLKQALETPVYLLSLGRKSCPLAAPMMPKIVKTSGLKQALDTNFPSLLATEKEESFNNEEQIRLNANGWVSYFWEGEKSEFIEQGVITNQPWDEPISRDRWQFKQRIMHQVTLKENYEDKLKGGVDVS</sequence>
<evidence type="ECO:0000313" key="2">
    <source>
        <dbReference type="EMBL" id="MDC2888527.1"/>
    </source>
</evidence>
<keyword evidence="1" id="KW-0051">Antiviral defense</keyword>
<evidence type="ECO:0000256" key="1">
    <source>
        <dbReference type="ARBA" id="ARBA00023118"/>
    </source>
</evidence>
<dbReference type="Pfam" id="PF09704">
    <property type="entry name" value="Cas_Cas5d"/>
    <property type="match status" value="1"/>
</dbReference>
<name>A0ABT5FC59_9GAMM</name>
<dbReference type="RefSeq" id="WP_272180129.1">
    <property type="nucleotide sequence ID" value="NZ_JAQOMS010000002.1"/>
</dbReference>
<dbReference type="Proteomes" id="UP001528411">
    <property type="component" value="Unassembled WGS sequence"/>
</dbReference>
<reference evidence="2 3" key="1">
    <citation type="submission" date="2023-01" db="EMBL/GenBank/DDBJ databases">
        <title>Psychrosphaera sp. nov., isolated from marine algae.</title>
        <authorList>
            <person name="Bayburt H."/>
            <person name="Choi B.J."/>
            <person name="Kim J.M."/>
            <person name="Choi D.G."/>
            <person name="Jeon C.O."/>
        </authorList>
    </citation>
    <scope>NUCLEOTIDE SEQUENCE [LARGE SCALE GENOMIC DNA]</scope>
    <source>
        <strain evidence="2 3">G1-22</strain>
    </source>
</reference>
<dbReference type="Gene3D" id="3.30.70.2660">
    <property type="match status" value="1"/>
</dbReference>
<dbReference type="InterPro" id="IPR010147">
    <property type="entry name" value="CRISPR-assoc_prot_CasD"/>
</dbReference>
<dbReference type="NCBIfam" id="TIGR02593">
    <property type="entry name" value="CRISPR_cas5"/>
    <property type="match status" value="1"/>
</dbReference>
<keyword evidence="3" id="KW-1185">Reference proteome</keyword>
<comment type="caution">
    <text evidence="2">The sequence shown here is derived from an EMBL/GenBank/DDBJ whole genome shotgun (WGS) entry which is preliminary data.</text>
</comment>
<dbReference type="InterPro" id="IPR021124">
    <property type="entry name" value="CRISPR-assoc_prot_Cas5"/>
</dbReference>
<accession>A0ABT5FC59</accession>
<evidence type="ECO:0000313" key="3">
    <source>
        <dbReference type="Proteomes" id="UP001528411"/>
    </source>
</evidence>
<proteinExistence type="predicted"/>
<gene>
    <name evidence="2" type="primary">cas5e</name>
    <name evidence="2" type="ORF">PN838_06875</name>
</gene>
<protein>
    <submittedName>
        <fullName evidence="2">Type I-E CRISPR-associated protein Cas5/CasD</fullName>
    </submittedName>
</protein>
<dbReference type="EMBL" id="JAQOMS010000002">
    <property type="protein sequence ID" value="MDC2888527.1"/>
    <property type="molecule type" value="Genomic_DNA"/>
</dbReference>
<dbReference type="InterPro" id="IPR013422">
    <property type="entry name" value="CRISPR-assoc_prot_Cas5_N"/>
</dbReference>